<feature type="binding site" evidence="11">
    <location>
        <position position="157"/>
    </location>
    <ligand>
        <name>Mg(2+)</name>
        <dbReference type="ChEBI" id="CHEBI:18420"/>
    </ligand>
</feature>
<keyword evidence="4 11" id="KW-0288">FMN</keyword>
<keyword evidence="6 11" id="KW-0460">Magnesium</keyword>
<feature type="domain" description="FMN-dependent dehydrogenase" evidence="12">
    <location>
        <begin position="25"/>
        <end position="95"/>
    </location>
</feature>
<feature type="binding site" evidence="11">
    <location>
        <position position="62"/>
    </location>
    <ligand>
        <name>FMN</name>
        <dbReference type="ChEBI" id="CHEBI:58210"/>
    </ligand>
</feature>
<sequence>MTTAKRKLDHIRICLEKEVEGGWRPFDDLSLVHRALPGIDADDIDTSCRFLGKDLAFPFMISGMTGGHPDTKEINVNLALAAQEVGVAMGVGSQRAALERAEVEETFSAVREAAPMIPIVGNIGAVQLRRGGAEVIDRLAEMIDADAIAVHLNFLQESVQPEGETEAEGAIEAIRSASDLRVPIIAKETGAGISGEDARALLEAGVEIIDVGGLGGTSWSGVEAYRAEERGDLKSAKMGRVFWNWGVPTPVSVVECAFSGAQVISSGGVRSGIDVAKSIALGAMMAGAALPFLAPATEGSSEVVEALRVYRRAFLTAMFLTASKDVSDLRSAPIVVLGRTREILEQRGFSAKKFAVHREMSR</sequence>
<feature type="binding site" evidence="11">
    <location>
        <position position="122"/>
    </location>
    <ligand>
        <name>FMN</name>
        <dbReference type="ChEBI" id="CHEBI:58210"/>
    </ligand>
</feature>
<keyword evidence="2 11" id="KW-0963">Cytoplasm</keyword>
<dbReference type="Pfam" id="PF01070">
    <property type="entry name" value="FMN_dh"/>
    <property type="match status" value="2"/>
</dbReference>
<evidence type="ECO:0000313" key="14">
    <source>
        <dbReference type="Proteomes" id="UP001215956"/>
    </source>
</evidence>
<keyword evidence="8 11" id="KW-0414">Isoprene biosynthesis</keyword>
<gene>
    <name evidence="11 13" type="primary">fni</name>
    <name evidence="13" type="ORF">P0O24_07375</name>
</gene>
<comment type="catalytic activity">
    <reaction evidence="11">
        <text>isopentenyl diphosphate = dimethylallyl diphosphate</text>
        <dbReference type="Rhea" id="RHEA:23284"/>
        <dbReference type="ChEBI" id="CHEBI:57623"/>
        <dbReference type="ChEBI" id="CHEBI:128769"/>
        <dbReference type="EC" id="5.3.3.2"/>
    </reaction>
</comment>
<dbReference type="GO" id="GO:0004452">
    <property type="term" value="F:isopentenyl-diphosphate delta-isomerase activity"/>
    <property type="evidence" value="ECO:0007669"/>
    <property type="project" value="UniProtKB-EC"/>
</dbReference>
<feature type="binding site" evidence="11">
    <location>
        <position position="187"/>
    </location>
    <ligand>
        <name>FMN</name>
        <dbReference type="ChEBI" id="CHEBI:58210"/>
    </ligand>
</feature>
<dbReference type="Proteomes" id="UP001215956">
    <property type="component" value="Unassembled WGS sequence"/>
</dbReference>
<comment type="caution">
    <text evidence="13">The sequence shown here is derived from an EMBL/GenBank/DDBJ whole genome shotgun (WGS) entry which is preliminary data.</text>
</comment>
<evidence type="ECO:0000256" key="5">
    <source>
        <dbReference type="ARBA" id="ARBA00022723"/>
    </source>
</evidence>
<comment type="similarity">
    <text evidence="11">Belongs to the IPP isomerase type 2 family.</text>
</comment>
<keyword evidence="14" id="KW-1185">Reference proteome</keyword>
<evidence type="ECO:0000256" key="11">
    <source>
        <dbReference type="HAMAP-Rule" id="MF_00354"/>
    </source>
</evidence>
<dbReference type="InterPro" id="IPR013785">
    <property type="entry name" value="Aldolase_TIM"/>
</dbReference>
<evidence type="ECO:0000256" key="1">
    <source>
        <dbReference type="ARBA" id="ARBA00001917"/>
    </source>
</evidence>
<keyword evidence="5 11" id="KW-0479">Metal-binding</keyword>
<dbReference type="PANTHER" id="PTHR43665">
    <property type="entry name" value="ISOPENTENYL-DIPHOSPHATE DELTA-ISOMERASE"/>
    <property type="match status" value="1"/>
</dbReference>
<dbReference type="Gene3D" id="3.20.20.70">
    <property type="entry name" value="Aldolase class I"/>
    <property type="match status" value="1"/>
</dbReference>
<accession>A0ABT5XFB0</accession>
<feature type="binding site" evidence="11">
    <location>
        <begin position="289"/>
        <end position="290"/>
    </location>
    <ligand>
        <name>FMN</name>
        <dbReference type="ChEBI" id="CHEBI:58210"/>
    </ligand>
</feature>
<dbReference type="PIRSF" id="PIRSF003314">
    <property type="entry name" value="IPP_isomerase"/>
    <property type="match status" value="1"/>
</dbReference>
<dbReference type="HAMAP" id="MF_00354">
    <property type="entry name" value="Idi_2"/>
    <property type="match status" value="1"/>
</dbReference>
<comment type="cofactor">
    <cofactor evidence="1 11">
        <name>FMN</name>
        <dbReference type="ChEBI" id="CHEBI:58210"/>
    </cofactor>
</comment>
<dbReference type="InterPro" id="IPR000262">
    <property type="entry name" value="FMN-dep_DH"/>
</dbReference>
<evidence type="ECO:0000313" key="13">
    <source>
        <dbReference type="EMBL" id="MDF0593399.1"/>
    </source>
</evidence>
<proteinExistence type="inferred from homology"/>
<dbReference type="SUPFAM" id="SSF51395">
    <property type="entry name" value="FMN-linked oxidoreductases"/>
    <property type="match status" value="1"/>
</dbReference>
<comment type="function">
    <text evidence="11">Involved in the biosynthesis of isoprenoids. Catalyzes the 1,3-allylic rearrangement of the homoallylic substrate isopentenyl (IPP) to its allylic isomer, dimethylallyl diphosphate (DMAPP).</text>
</comment>
<evidence type="ECO:0000256" key="9">
    <source>
        <dbReference type="ARBA" id="ARBA00023235"/>
    </source>
</evidence>
<evidence type="ECO:0000256" key="3">
    <source>
        <dbReference type="ARBA" id="ARBA00022630"/>
    </source>
</evidence>
<comment type="cofactor">
    <cofactor evidence="11">
        <name>NADPH</name>
        <dbReference type="ChEBI" id="CHEBI:57783"/>
    </cofactor>
</comment>
<dbReference type="NCBIfam" id="TIGR02151">
    <property type="entry name" value="IPP_isom_2"/>
    <property type="match status" value="1"/>
</dbReference>
<comment type="subcellular location">
    <subcellularLocation>
        <location evidence="11">Cytoplasm</location>
    </subcellularLocation>
</comment>
<keyword evidence="7 11" id="KW-0521">NADP</keyword>
<feature type="binding site" evidence="11">
    <location>
        <begin position="6"/>
        <end position="7"/>
    </location>
    <ligand>
        <name>substrate</name>
    </ligand>
</feature>
<organism evidence="13 14">
    <name type="scientific">Candidatus Methanocrinis alkalitolerans</name>
    <dbReference type="NCBI Taxonomy" id="3033395"/>
    <lineage>
        <taxon>Archaea</taxon>
        <taxon>Methanobacteriati</taxon>
        <taxon>Methanobacteriota</taxon>
        <taxon>Stenosarchaea group</taxon>
        <taxon>Methanomicrobia</taxon>
        <taxon>Methanotrichales</taxon>
        <taxon>Methanotrichaceae</taxon>
        <taxon>Methanocrinis</taxon>
    </lineage>
</organism>
<feature type="binding site" evidence="11">
    <location>
        <position position="93"/>
    </location>
    <ligand>
        <name>FMN</name>
        <dbReference type="ChEBI" id="CHEBI:58210"/>
    </ligand>
</feature>
<dbReference type="CDD" id="cd02811">
    <property type="entry name" value="IDI-2_FMN"/>
    <property type="match status" value="1"/>
</dbReference>
<feature type="binding site" evidence="11">
    <location>
        <position position="156"/>
    </location>
    <ligand>
        <name>substrate</name>
    </ligand>
</feature>
<evidence type="ECO:0000259" key="12">
    <source>
        <dbReference type="Pfam" id="PF01070"/>
    </source>
</evidence>
<evidence type="ECO:0000256" key="7">
    <source>
        <dbReference type="ARBA" id="ARBA00022857"/>
    </source>
</evidence>
<comment type="cofactor">
    <cofactor evidence="11">
        <name>Mg(2+)</name>
        <dbReference type="ChEBI" id="CHEBI:18420"/>
    </cofactor>
</comment>
<feature type="binding site" evidence="11">
    <location>
        <begin position="63"/>
        <end position="65"/>
    </location>
    <ligand>
        <name>FMN</name>
        <dbReference type="ChEBI" id="CHEBI:58210"/>
    </ligand>
</feature>
<evidence type="ECO:0000256" key="2">
    <source>
        <dbReference type="ARBA" id="ARBA00022490"/>
    </source>
</evidence>
<evidence type="ECO:0000256" key="6">
    <source>
        <dbReference type="ARBA" id="ARBA00022842"/>
    </source>
</evidence>
<name>A0ABT5XFB0_9EURY</name>
<feature type="binding site" evidence="11">
    <location>
        <begin position="268"/>
        <end position="270"/>
    </location>
    <ligand>
        <name>FMN</name>
        <dbReference type="ChEBI" id="CHEBI:58210"/>
    </ligand>
</feature>
<comment type="subunit">
    <text evidence="10 11">Homooctamer. Dimer of tetramers.</text>
</comment>
<evidence type="ECO:0000256" key="8">
    <source>
        <dbReference type="ARBA" id="ARBA00023229"/>
    </source>
</evidence>
<dbReference type="EMBL" id="JARFPL010000019">
    <property type="protein sequence ID" value="MDF0593399.1"/>
    <property type="molecule type" value="Genomic_DNA"/>
</dbReference>
<dbReference type="RefSeq" id="WP_316969104.1">
    <property type="nucleotide sequence ID" value="NZ_JARFPL010000019.1"/>
</dbReference>
<protein>
    <recommendedName>
        <fullName evidence="11">Isopentenyl-diphosphate delta-isomerase</fullName>
        <shortName evidence="11">IPP isomerase</shortName>
        <ecNumber evidence="11">5.3.3.2</ecNumber>
    </recommendedName>
    <alternativeName>
        <fullName evidence="11">Isopentenyl diphosphate:dimethylallyl diphosphate isomerase</fullName>
    </alternativeName>
    <alternativeName>
        <fullName evidence="11">Isopentenyl pyrophosphate isomerase</fullName>
    </alternativeName>
    <alternativeName>
        <fullName evidence="11">Type 2 isopentenyl diphosphate isomerase</fullName>
        <shortName evidence="11">IDI-2</shortName>
    </alternativeName>
</protein>
<keyword evidence="3 11" id="KW-0285">Flavoprotein</keyword>
<dbReference type="EC" id="5.3.3.2" evidence="11"/>
<feature type="binding site" evidence="11">
    <location>
        <begin position="93"/>
        <end position="95"/>
    </location>
    <ligand>
        <name>substrate</name>
    </ligand>
</feature>
<keyword evidence="9 11" id="KW-0413">Isomerase</keyword>
<reference evidence="13 14" key="1">
    <citation type="submission" date="2023-03" db="EMBL/GenBank/DDBJ databases">
        <title>Whole genome sequencing of Methanotrichaceae archaeon M04Ac.</title>
        <authorList>
            <person name="Khomyakova M.A."/>
            <person name="Merkel A.Y."/>
            <person name="Slobodkin A.I."/>
        </authorList>
    </citation>
    <scope>NUCLEOTIDE SEQUENCE [LARGE SCALE GENOMIC DNA]</scope>
    <source>
        <strain evidence="13 14">M04Ac</strain>
    </source>
</reference>
<evidence type="ECO:0000256" key="10">
    <source>
        <dbReference type="ARBA" id="ARBA00025810"/>
    </source>
</evidence>
<evidence type="ECO:0000256" key="4">
    <source>
        <dbReference type="ARBA" id="ARBA00022643"/>
    </source>
</evidence>
<feature type="binding site" evidence="11">
    <location>
        <position position="217"/>
    </location>
    <ligand>
        <name>FMN</name>
        <dbReference type="ChEBI" id="CHEBI:58210"/>
    </ligand>
</feature>
<comment type="caution">
    <text evidence="11">Lacks conserved residue(s) required for the propagation of feature annotation.</text>
</comment>
<dbReference type="PANTHER" id="PTHR43665:SF1">
    <property type="entry name" value="ISOPENTENYL-DIPHOSPHATE DELTA-ISOMERASE"/>
    <property type="match status" value="1"/>
</dbReference>
<feature type="domain" description="FMN-dependent dehydrogenase" evidence="12">
    <location>
        <begin position="170"/>
        <end position="332"/>
    </location>
</feature>
<dbReference type="InterPro" id="IPR011179">
    <property type="entry name" value="IPdP_isomerase"/>
</dbReference>